<dbReference type="OrthoDB" id="406505at2759"/>
<evidence type="ECO:0000256" key="1">
    <source>
        <dbReference type="ARBA" id="ARBA00022729"/>
    </source>
</evidence>
<dbReference type="Proteomes" id="UP000298061">
    <property type="component" value="Unassembled WGS sequence"/>
</dbReference>
<evidence type="ECO:0000313" key="4">
    <source>
        <dbReference type="Proteomes" id="UP000298061"/>
    </source>
</evidence>
<dbReference type="EMBL" id="SFCI01000272">
    <property type="protein sequence ID" value="TFY80911.1"/>
    <property type="molecule type" value="Genomic_DNA"/>
</dbReference>
<reference evidence="3 4" key="1">
    <citation type="submission" date="2019-02" db="EMBL/GenBank/DDBJ databases">
        <title>Genome sequencing of the rare red list fungi Hericium alpestre (H. flagellum).</title>
        <authorList>
            <person name="Buettner E."/>
            <person name="Kellner H."/>
        </authorList>
    </citation>
    <scope>NUCLEOTIDE SEQUENCE [LARGE SCALE GENOMIC DNA]</scope>
    <source>
        <strain evidence="3 4">DSM 108284</strain>
    </source>
</reference>
<dbReference type="PANTHER" id="PTHR31836">
    <property type="match status" value="1"/>
</dbReference>
<name>A0A4Z0A3U2_9AGAM</name>
<comment type="caution">
    <text evidence="3">The sequence shown here is derived from an EMBL/GenBank/DDBJ whole genome shotgun (WGS) entry which is preliminary data.</text>
</comment>
<dbReference type="Gene3D" id="2.40.40.10">
    <property type="entry name" value="RlpA-like domain"/>
    <property type="match status" value="1"/>
</dbReference>
<dbReference type="CDD" id="cd22191">
    <property type="entry name" value="DPBB_RlpA_EXP_N-like"/>
    <property type="match status" value="1"/>
</dbReference>
<keyword evidence="4" id="KW-1185">Reference proteome</keyword>
<evidence type="ECO:0000313" key="3">
    <source>
        <dbReference type="EMBL" id="TFY80911.1"/>
    </source>
</evidence>
<organism evidence="3 4">
    <name type="scientific">Hericium alpestre</name>
    <dbReference type="NCBI Taxonomy" id="135208"/>
    <lineage>
        <taxon>Eukaryota</taxon>
        <taxon>Fungi</taxon>
        <taxon>Dikarya</taxon>
        <taxon>Basidiomycota</taxon>
        <taxon>Agaricomycotina</taxon>
        <taxon>Agaricomycetes</taxon>
        <taxon>Russulales</taxon>
        <taxon>Hericiaceae</taxon>
        <taxon>Hericium</taxon>
    </lineage>
</organism>
<proteinExistence type="predicted"/>
<evidence type="ECO:0000256" key="2">
    <source>
        <dbReference type="SAM" id="SignalP"/>
    </source>
</evidence>
<evidence type="ECO:0008006" key="5">
    <source>
        <dbReference type="Google" id="ProtNLM"/>
    </source>
</evidence>
<feature type="signal peptide" evidence="2">
    <location>
        <begin position="1"/>
        <end position="20"/>
    </location>
</feature>
<dbReference type="InterPro" id="IPR036908">
    <property type="entry name" value="RlpA-like_sf"/>
</dbReference>
<dbReference type="InterPro" id="IPR051477">
    <property type="entry name" value="Expansin_CellWall"/>
</dbReference>
<dbReference type="PANTHER" id="PTHR31836:SF25">
    <property type="entry name" value="RLPA-LIKE PROTEIN DOUBLE-PSI BETA-BARREL DOMAIN-CONTAINING PROTEIN"/>
    <property type="match status" value="1"/>
</dbReference>
<dbReference type="AlphaFoldDB" id="A0A4Z0A3U2"/>
<sequence length="136" mass="14858">MYHFIIMLFTLFSLLAATIAAPIPNEDASGVLEKRITHSGRATWFQPGLGNCGHTDNENDPVVAMSLSFYDNNGGSNCDQWLTITNTANGKTAKGWVRDSCPGCGYYDLDLSPAVFKQLGSLDTGVLPIQWHFEAK</sequence>
<keyword evidence="1 2" id="KW-0732">Signal</keyword>
<feature type="chain" id="PRO_5021331361" description="RlpA-like protein double-psi beta-barrel domain-containing protein" evidence="2">
    <location>
        <begin position="21"/>
        <end position="136"/>
    </location>
</feature>
<accession>A0A4Z0A3U2</accession>
<dbReference type="SUPFAM" id="SSF50685">
    <property type="entry name" value="Barwin-like endoglucanases"/>
    <property type="match status" value="1"/>
</dbReference>
<dbReference type="STRING" id="135208.A0A4Z0A3U2"/>
<gene>
    <name evidence="3" type="ORF">EWM64_g3100</name>
</gene>
<protein>
    <recommendedName>
        <fullName evidence="5">RlpA-like protein double-psi beta-barrel domain-containing protein</fullName>
    </recommendedName>
</protein>